<gene>
    <name evidence="2" type="ORF">SKAU_G00426690</name>
</gene>
<accession>A0A9Q1E4Y2</accession>
<dbReference type="Proteomes" id="UP001152622">
    <property type="component" value="Unassembled WGS sequence"/>
</dbReference>
<organism evidence="2 3">
    <name type="scientific">Synaphobranchus kaupii</name>
    <name type="common">Kaup's arrowtooth eel</name>
    <dbReference type="NCBI Taxonomy" id="118154"/>
    <lineage>
        <taxon>Eukaryota</taxon>
        <taxon>Metazoa</taxon>
        <taxon>Chordata</taxon>
        <taxon>Craniata</taxon>
        <taxon>Vertebrata</taxon>
        <taxon>Euteleostomi</taxon>
        <taxon>Actinopterygii</taxon>
        <taxon>Neopterygii</taxon>
        <taxon>Teleostei</taxon>
        <taxon>Anguilliformes</taxon>
        <taxon>Synaphobranchidae</taxon>
        <taxon>Synaphobranchus</taxon>
    </lineage>
</organism>
<protein>
    <submittedName>
        <fullName evidence="2">Uncharacterized protein</fullName>
    </submittedName>
</protein>
<dbReference type="EMBL" id="JAINUF010000028">
    <property type="protein sequence ID" value="KAJ8332314.1"/>
    <property type="molecule type" value="Genomic_DNA"/>
</dbReference>
<dbReference type="AlphaFoldDB" id="A0A9Q1E4Y2"/>
<keyword evidence="3" id="KW-1185">Reference proteome</keyword>
<evidence type="ECO:0000313" key="2">
    <source>
        <dbReference type="EMBL" id="KAJ8332314.1"/>
    </source>
</evidence>
<proteinExistence type="predicted"/>
<name>A0A9Q1E4Y2_SYNKA</name>
<feature type="region of interest" description="Disordered" evidence="1">
    <location>
        <begin position="1"/>
        <end position="60"/>
    </location>
</feature>
<sequence length="120" mass="12918">MPKTVPLVTANAQRSPSSPKKDPAFDPPPHLSTPPPIGPEKEGGRLSGWPHAVRDATHSSSVTLDPDLETFCMLSCSAVSMREGSCWQKLVSSVQSTCSPRLQLAEKRENSQVVSRLPGQ</sequence>
<reference evidence="2" key="1">
    <citation type="journal article" date="2023" name="Science">
        <title>Genome structures resolve the early diversification of teleost fishes.</title>
        <authorList>
            <person name="Parey E."/>
            <person name="Louis A."/>
            <person name="Montfort J."/>
            <person name="Bouchez O."/>
            <person name="Roques C."/>
            <person name="Iampietro C."/>
            <person name="Lluch J."/>
            <person name="Castinel A."/>
            <person name="Donnadieu C."/>
            <person name="Desvignes T."/>
            <person name="Floi Bucao C."/>
            <person name="Jouanno E."/>
            <person name="Wen M."/>
            <person name="Mejri S."/>
            <person name="Dirks R."/>
            <person name="Jansen H."/>
            <person name="Henkel C."/>
            <person name="Chen W.J."/>
            <person name="Zahm M."/>
            <person name="Cabau C."/>
            <person name="Klopp C."/>
            <person name="Thompson A.W."/>
            <person name="Robinson-Rechavi M."/>
            <person name="Braasch I."/>
            <person name="Lecointre G."/>
            <person name="Bobe J."/>
            <person name="Postlethwait J.H."/>
            <person name="Berthelot C."/>
            <person name="Roest Crollius H."/>
            <person name="Guiguen Y."/>
        </authorList>
    </citation>
    <scope>NUCLEOTIDE SEQUENCE</scope>
    <source>
        <strain evidence="2">WJC10195</strain>
    </source>
</reference>
<evidence type="ECO:0000313" key="3">
    <source>
        <dbReference type="Proteomes" id="UP001152622"/>
    </source>
</evidence>
<evidence type="ECO:0000256" key="1">
    <source>
        <dbReference type="SAM" id="MobiDB-lite"/>
    </source>
</evidence>
<feature type="compositionally biased region" description="Pro residues" evidence="1">
    <location>
        <begin position="25"/>
        <end position="38"/>
    </location>
</feature>
<comment type="caution">
    <text evidence="2">The sequence shown here is derived from an EMBL/GenBank/DDBJ whole genome shotgun (WGS) entry which is preliminary data.</text>
</comment>